<evidence type="ECO:0000256" key="4">
    <source>
        <dbReference type="ARBA" id="ARBA00022692"/>
    </source>
</evidence>
<dbReference type="PROSITE" id="PS50893">
    <property type="entry name" value="ABC_TRANSPORTER_2"/>
    <property type="match status" value="1"/>
</dbReference>
<evidence type="ECO:0000313" key="14">
    <source>
        <dbReference type="EMBL" id="RZO20492.1"/>
    </source>
</evidence>
<evidence type="ECO:0000256" key="9">
    <source>
        <dbReference type="ARBA" id="ARBA00023055"/>
    </source>
</evidence>
<sequence length="613" mass="67838">MSDTASPSGTKTYLRLLWYVARYWFPFLIAVFGLLLHSLAEIAFIDLFRYMTDIVGVLTGSVADTSAVSSSGFTGGMANRLLGDFWVNKPWLVIPLFLVLISAARGIGYLIGTYFLAYVANYLVHALRTDLFERYLLLPFKFFDQAMSGHLVSVVTFNVQQVTEAGTKAIKTVIQQGSLVVGLMGYLIYTNWILTLFFIAALPLIGMIVTKVSKRFRLISKNIQSAMGDVTHVTQEAVHGYQEVRMFGAKKSERLRMKRASHGNRRQNMKMAFTSALSNPLIIFIVSFAFAGVTGFMLNPFILDTMSTGSFVAFIMASGVLIKPIRQLTEVNSDIQKGIAASESIFAIIDSPAEVDKGRYKTESVTGRLDFSNINFSYEGAKKEVLKDINFSVSPGETIALVGSSGSGKTSLVNLIPRFYNHEDGKILLDGTDVNDFSLVNLRSHISIVSQNVTLFNDTIFNNIAYGELQGRSEEKVRAAAQVAHATEFINEMPDGFDTQVGDDGVMLSGGQRQRIAIARAVLKNAPILILDEATSALDTDSERHIQAALEELMKGRTSFVIAHRLSTVEKADRILVLEKGQIIEQGTHEELIEVKGRYANLYRKQFDEPQVD</sequence>
<dbReference type="Pfam" id="PF00664">
    <property type="entry name" value="ABC_membrane"/>
    <property type="match status" value="1"/>
</dbReference>
<keyword evidence="7" id="KW-1278">Translocase</keyword>
<evidence type="ECO:0000256" key="11">
    <source>
        <dbReference type="SAM" id="Phobius"/>
    </source>
</evidence>
<feature type="domain" description="ABC transmembrane type-1" evidence="13">
    <location>
        <begin position="28"/>
        <end position="337"/>
    </location>
</feature>
<keyword evidence="4 11" id="KW-0812">Transmembrane</keyword>
<dbReference type="InterPro" id="IPR039421">
    <property type="entry name" value="Type_1_exporter"/>
</dbReference>
<feature type="transmembrane region" description="Helical" evidence="11">
    <location>
        <begin position="271"/>
        <end position="295"/>
    </location>
</feature>
<dbReference type="PANTHER" id="PTHR43394">
    <property type="entry name" value="ATP-DEPENDENT PERMEASE MDL1, MITOCHONDRIAL"/>
    <property type="match status" value="1"/>
</dbReference>
<proteinExistence type="predicted"/>
<dbReference type="SMART" id="SM00382">
    <property type="entry name" value="AAA"/>
    <property type="match status" value="1"/>
</dbReference>
<dbReference type="FunFam" id="3.40.50.300:FF:000140">
    <property type="entry name" value="Lipid A export ATP-binding/permease protein MsbA"/>
    <property type="match status" value="1"/>
</dbReference>
<dbReference type="GO" id="GO:0005886">
    <property type="term" value="C:plasma membrane"/>
    <property type="evidence" value="ECO:0007669"/>
    <property type="project" value="UniProtKB-SubCell"/>
</dbReference>
<comment type="caution">
    <text evidence="14">The sequence shown here is derived from an EMBL/GenBank/DDBJ whole genome shotgun (WGS) entry which is preliminary data.</text>
</comment>
<feature type="transmembrane region" description="Helical" evidence="11">
    <location>
        <begin position="91"/>
        <end position="117"/>
    </location>
</feature>
<dbReference type="Pfam" id="PF00005">
    <property type="entry name" value="ABC_tran"/>
    <property type="match status" value="1"/>
</dbReference>
<dbReference type="PROSITE" id="PS50929">
    <property type="entry name" value="ABC_TM1F"/>
    <property type="match status" value="1"/>
</dbReference>
<protein>
    <submittedName>
        <fullName evidence="14">Lipid A export permease/ATP-binding protein MsbA</fullName>
    </submittedName>
</protein>
<dbReference type="GO" id="GO:0034040">
    <property type="term" value="F:ATPase-coupled lipid transmembrane transporter activity"/>
    <property type="evidence" value="ECO:0007669"/>
    <property type="project" value="InterPro"/>
</dbReference>
<reference evidence="14 15" key="1">
    <citation type="submission" date="2019-02" db="EMBL/GenBank/DDBJ databases">
        <title>Prokaryotic population dynamics and viral predation in marine succession experiment using metagenomics: the confinement effect.</title>
        <authorList>
            <person name="Haro-Moreno J.M."/>
            <person name="Rodriguez-Valera F."/>
            <person name="Lopez-Perez M."/>
        </authorList>
    </citation>
    <scope>NUCLEOTIDE SEQUENCE [LARGE SCALE GENOMIC DNA]</scope>
    <source>
        <strain evidence="14">MED-G170</strain>
    </source>
</reference>
<feature type="domain" description="ABC transporter" evidence="12">
    <location>
        <begin position="369"/>
        <end position="605"/>
    </location>
</feature>
<dbReference type="PROSITE" id="PS00211">
    <property type="entry name" value="ABC_TRANSPORTER_1"/>
    <property type="match status" value="1"/>
</dbReference>
<feature type="transmembrane region" description="Helical" evidence="11">
    <location>
        <begin position="186"/>
        <end position="209"/>
    </location>
</feature>
<dbReference type="InterPro" id="IPR003593">
    <property type="entry name" value="AAA+_ATPase"/>
</dbReference>
<dbReference type="AlphaFoldDB" id="A0A520MGZ2"/>
<dbReference type="NCBIfam" id="TIGR02203">
    <property type="entry name" value="MsbA_lipidA"/>
    <property type="match status" value="1"/>
</dbReference>
<dbReference type="PANTHER" id="PTHR43394:SF1">
    <property type="entry name" value="ATP-BINDING CASSETTE SUB-FAMILY B MEMBER 10, MITOCHONDRIAL"/>
    <property type="match status" value="1"/>
</dbReference>
<evidence type="ECO:0000256" key="10">
    <source>
        <dbReference type="ARBA" id="ARBA00023136"/>
    </source>
</evidence>
<dbReference type="GO" id="GO:0005524">
    <property type="term" value="F:ATP binding"/>
    <property type="evidence" value="ECO:0007669"/>
    <property type="project" value="UniProtKB-KW"/>
</dbReference>
<dbReference type="InterPro" id="IPR011917">
    <property type="entry name" value="ABC_transpr_lipidA"/>
</dbReference>
<keyword evidence="5" id="KW-0547">Nucleotide-binding</keyword>
<dbReference type="EMBL" id="SHBP01000004">
    <property type="protein sequence ID" value="RZO20492.1"/>
    <property type="molecule type" value="Genomic_DNA"/>
</dbReference>
<dbReference type="SUPFAM" id="SSF52540">
    <property type="entry name" value="P-loop containing nucleoside triphosphate hydrolases"/>
    <property type="match status" value="1"/>
</dbReference>
<keyword evidence="10 11" id="KW-0472">Membrane</keyword>
<evidence type="ECO:0000259" key="12">
    <source>
        <dbReference type="PROSITE" id="PS50893"/>
    </source>
</evidence>
<name>A0A520MGZ2_9GAMM</name>
<evidence type="ECO:0000256" key="5">
    <source>
        <dbReference type="ARBA" id="ARBA00022741"/>
    </source>
</evidence>
<dbReference type="InterPro" id="IPR036640">
    <property type="entry name" value="ABC1_TM_sf"/>
</dbReference>
<evidence type="ECO:0000256" key="8">
    <source>
        <dbReference type="ARBA" id="ARBA00022989"/>
    </source>
</evidence>
<dbReference type="SUPFAM" id="SSF90123">
    <property type="entry name" value="ABC transporter transmembrane region"/>
    <property type="match status" value="1"/>
</dbReference>
<comment type="subcellular location">
    <subcellularLocation>
        <location evidence="1">Cell membrane</location>
        <topology evidence="1">Multi-pass membrane protein</topology>
    </subcellularLocation>
</comment>
<evidence type="ECO:0000256" key="7">
    <source>
        <dbReference type="ARBA" id="ARBA00022967"/>
    </source>
</evidence>
<evidence type="ECO:0000256" key="6">
    <source>
        <dbReference type="ARBA" id="ARBA00022840"/>
    </source>
</evidence>
<feature type="transmembrane region" description="Helical" evidence="11">
    <location>
        <begin position="23"/>
        <end position="44"/>
    </location>
</feature>
<evidence type="ECO:0000256" key="2">
    <source>
        <dbReference type="ARBA" id="ARBA00022448"/>
    </source>
</evidence>
<accession>A0A520MGZ2</accession>
<dbReference type="InterPro" id="IPR027417">
    <property type="entry name" value="P-loop_NTPase"/>
</dbReference>
<dbReference type="InterPro" id="IPR017871">
    <property type="entry name" value="ABC_transporter-like_CS"/>
</dbReference>
<keyword evidence="9" id="KW-0445">Lipid transport</keyword>
<dbReference type="Proteomes" id="UP000315889">
    <property type="component" value="Unassembled WGS sequence"/>
</dbReference>
<dbReference type="Gene3D" id="3.40.50.300">
    <property type="entry name" value="P-loop containing nucleotide triphosphate hydrolases"/>
    <property type="match status" value="1"/>
</dbReference>
<evidence type="ECO:0000256" key="1">
    <source>
        <dbReference type="ARBA" id="ARBA00004651"/>
    </source>
</evidence>
<dbReference type="GO" id="GO:0016887">
    <property type="term" value="F:ATP hydrolysis activity"/>
    <property type="evidence" value="ECO:0007669"/>
    <property type="project" value="InterPro"/>
</dbReference>
<evidence type="ECO:0000313" key="15">
    <source>
        <dbReference type="Proteomes" id="UP000315889"/>
    </source>
</evidence>
<organism evidence="14 15">
    <name type="scientific">SAR92 clade bacterium</name>
    <dbReference type="NCBI Taxonomy" id="2315479"/>
    <lineage>
        <taxon>Bacteria</taxon>
        <taxon>Pseudomonadati</taxon>
        <taxon>Pseudomonadota</taxon>
        <taxon>Gammaproteobacteria</taxon>
        <taxon>Cellvibrionales</taxon>
        <taxon>Porticoccaceae</taxon>
        <taxon>SAR92 clade</taxon>
    </lineage>
</organism>
<dbReference type="InterPro" id="IPR011527">
    <property type="entry name" value="ABC1_TM_dom"/>
</dbReference>
<evidence type="ECO:0000256" key="3">
    <source>
        <dbReference type="ARBA" id="ARBA00022475"/>
    </source>
</evidence>
<dbReference type="Gene3D" id="1.20.1560.10">
    <property type="entry name" value="ABC transporter type 1, transmembrane domain"/>
    <property type="match status" value="1"/>
</dbReference>
<dbReference type="InterPro" id="IPR003439">
    <property type="entry name" value="ABC_transporter-like_ATP-bd"/>
</dbReference>
<gene>
    <name evidence="14" type="primary">msbA</name>
    <name evidence="14" type="ORF">EVB03_04330</name>
</gene>
<keyword evidence="2" id="KW-0813">Transport</keyword>
<keyword evidence="6 14" id="KW-0067">ATP-binding</keyword>
<keyword evidence="8 11" id="KW-1133">Transmembrane helix</keyword>
<keyword evidence="3" id="KW-1003">Cell membrane</keyword>
<dbReference type="CDD" id="cd18552">
    <property type="entry name" value="ABC_6TM_MsbA_like"/>
    <property type="match status" value="1"/>
</dbReference>
<dbReference type="GO" id="GO:0015421">
    <property type="term" value="F:ABC-type oligopeptide transporter activity"/>
    <property type="evidence" value="ECO:0007669"/>
    <property type="project" value="TreeGrafter"/>
</dbReference>
<evidence type="ECO:0000259" key="13">
    <source>
        <dbReference type="PROSITE" id="PS50929"/>
    </source>
</evidence>